<dbReference type="Proteomes" id="UP000014065">
    <property type="component" value="Unassembled WGS sequence"/>
</dbReference>
<comment type="caution">
    <text evidence="2">The sequence shown here is derived from an EMBL/GenBank/DDBJ whole genome shotgun (WGS) entry which is preliminary data.</text>
</comment>
<evidence type="ECO:0000313" key="2">
    <source>
        <dbReference type="EMBL" id="EPA05976.1"/>
    </source>
</evidence>
<dbReference type="Pfam" id="PF18549">
    <property type="entry name" value="NitrOD1"/>
    <property type="match status" value="1"/>
</dbReference>
<dbReference type="EMBL" id="AHJG01000117">
    <property type="protein sequence ID" value="EPA05976.1"/>
    <property type="molecule type" value="Genomic_DNA"/>
</dbReference>
<protein>
    <recommendedName>
        <fullName evidence="1">Nitrosopumilus output domain-containing protein</fullName>
    </recommendedName>
</protein>
<name>S2E9B7_9ARCH</name>
<dbReference type="InterPro" id="IPR041213">
    <property type="entry name" value="NitrOD1"/>
</dbReference>
<accession>S2E9B7</accession>
<dbReference type="OrthoDB" id="3203at2157"/>
<feature type="domain" description="Nitrosopumilus output" evidence="1">
    <location>
        <begin position="1"/>
        <end position="70"/>
    </location>
</feature>
<evidence type="ECO:0000259" key="1">
    <source>
        <dbReference type="Pfam" id="PF18549"/>
    </source>
</evidence>
<organism evidence="2 3">
    <name type="scientific">Candidatus Nitrosarchaeum limnium BG20</name>
    <dbReference type="NCBI Taxonomy" id="859192"/>
    <lineage>
        <taxon>Archaea</taxon>
        <taxon>Nitrososphaerota</taxon>
        <taxon>Nitrososphaeria</taxon>
        <taxon>Nitrosopumilales</taxon>
        <taxon>Nitrosopumilaceae</taxon>
        <taxon>Nitrosarchaeum</taxon>
    </lineage>
</organism>
<evidence type="ECO:0000313" key="3">
    <source>
        <dbReference type="Proteomes" id="UP000014065"/>
    </source>
</evidence>
<proteinExistence type="predicted"/>
<gene>
    <name evidence="2" type="ORF">BG20_I1484</name>
</gene>
<dbReference type="RefSeq" id="WP_010191149.1">
    <property type="nucleotide sequence ID" value="NZ_AHJG01000117.1"/>
</dbReference>
<dbReference type="AlphaFoldDB" id="S2E9B7"/>
<sequence>MGNAVKIRYKLEGDKQYTTCIVTRVQYENFKILPIIKECEIIQRDVSITDEQIDVANQSLVEAIRKEGQD</sequence>
<keyword evidence="3" id="KW-1185">Reference proteome</keyword>
<reference evidence="2 3" key="1">
    <citation type="journal article" date="2012" name="J. Bacteriol.">
        <title>Genome Sequence of "Candidatus Nitrosoarchaeum limnia" BG20, a Low-Salinity Ammonia-Oxidizing Archaeon from the San Francisco Bay Estuary.</title>
        <authorList>
            <person name="Mosier A.C."/>
            <person name="Allen E.E."/>
            <person name="Kim M."/>
            <person name="Ferriera S."/>
            <person name="Francis C.A."/>
        </authorList>
    </citation>
    <scope>NUCLEOTIDE SEQUENCE [LARGE SCALE GENOMIC DNA]</scope>
    <source>
        <strain evidence="2 3">BG20</strain>
    </source>
</reference>